<gene>
    <name evidence="1" type="ORF">GWK47_006093</name>
</gene>
<dbReference type="EMBL" id="JACEEZ010009747">
    <property type="protein sequence ID" value="KAG0722336.1"/>
    <property type="molecule type" value="Genomic_DNA"/>
</dbReference>
<proteinExistence type="predicted"/>
<organism evidence="1 2">
    <name type="scientific">Chionoecetes opilio</name>
    <name type="common">Atlantic snow crab</name>
    <name type="synonym">Cancer opilio</name>
    <dbReference type="NCBI Taxonomy" id="41210"/>
    <lineage>
        <taxon>Eukaryota</taxon>
        <taxon>Metazoa</taxon>
        <taxon>Ecdysozoa</taxon>
        <taxon>Arthropoda</taxon>
        <taxon>Crustacea</taxon>
        <taxon>Multicrustacea</taxon>
        <taxon>Malacostraca</taxon>
        <taxon>Eumalacostraca</taxon>
        <taxon>Eucarida</taxon>
        <taxon>Decapoda</taxon>
        <taxon>Pleocyemata</taxon>
        <taxon>Brachyura</taxon>
        <taxon>Eubrachyura</taxon>
        <taxon>Majoidea</taxon>
        <taxon>Majidae</taxon>
        <taxon>Chionoecetes</taxon>
    </lineage>
</organism>
<sequence>MSPADSLASTFSVTQSVAHLRTVLSIPFVGCLGNLQCQLAYAPEETDRLGLTVEACGQAADRVCTVEYRYLDCCPEADSALLAGSNNFLLNFKRISVPTEHCVLLKVASTPSPSLQSVHVEFQWHVPKSLETGGGSLSMMHSHYTRFHAASRSNPPPAFQPLTHTRPFTPFTCTATCNSNQNVGIG</sequence>
<protein>
    <submittedName>
        <fullName evidence="1">Uncharacterized protein</fullName>
    </submittedName>
</protein>
<dbReference type="Proteomes" id="UP000770661">
    <property type="component" value="Unassembled WGS sequence"/>
</dbReference>
<keyword evidence="2" id="KW-1185">Reference proteome</keyword>
<name>A0A8J4YFM1_CHIOP</name>
<accession>A0A8J4YFM1</accession>
<comment type="caution">
    <text evidence="1">The sequence shown here is derived from an EMBL/GenBank/DDBJ whole genome shotgun (WGS) entry which is preliminary data.</text>
</comment>
<evidence type="ECO:0000313" key="1">
    <source>
        <dbReference type="EMBL" id="KAG0722336.1"/>
    </source>
</evidence>
<dbReference type="AlphaFoldDB" id="A0A8J4YFM1"/>
<evidence type="ECO:0000313" key="2">
    <source>
        <dbReference type="Proteomes" id="UP000770661"/>
    </source>
</evidence>
<reference evidence="1" key="1">
    <citation type="submission" date="2020-07" db="EMBL/GenBank/DDBJ databases">
        <title>The High-quality genome of the commercially important snow crab, Chionoecetes opilio.</title>
        <authorList>
            <person name="Jeong J.-H."/>
            <person name="Ryu S."/>
        </authorList>
    </citation>
    <scope>NUCLEOTIDE SEQUENCE</scope>
    <source>
        <strain evidence="1">MADBK_172401_WGS</strain>
        <tissue evidence="1">Digestive gland</tissue>
    </source>
</reference>